<protein>
    <submittedName>
        <fullName evidence="3">NADdependent epimerase/dehydratase putative</fullName>
    </submittedName>
</protein>
<evidence type="ECO:0000313" key="3">
    <source>
        <dbReference type="EMBL" id="CCA16409.1"/>
    </source>
</evidence>
<proteinExistence type="inferred from homology"/>
<dbReference type="InterPro" id="IPR036291">
    <property type="entry name" value="NAD(P)-bd_dom_sf"/>
</dbReference>
<accession>F0W5L8</accession>
<dbReference type="HOGENOM" id="CLU_029170_0_0_1"/>
<dbReference type="AlphaFoldDB" id="F0W5L8"/>
<keyword evidence="2" id="KW-0520">NAD</keyword>
<name>F0W5L8_9STRA</name>
<sequence length="570" mass="63495">MQQKLFIFGIGYTATRTAVQFAKEGFHIAGTVRSVASARRLHAINPQVFRLEGCSRNIFIFDDNWDPDANDQISVGTALEDVTHLLVSVPTAMDQDPVLSVFREEIVKETQRLLWVGYLSTIGVYGETNGIAVDECAPVQSSIPRCQARIRVEKMWLATLLPVHIFRIGGIYGPGRGPLMRVRSGSFTLIHLPGKVFNRIHVDDIVQVLLASATATKPGSIYNVCDDEPAPGDLVLAYACDLLGVSIPEPQSWEQAERNMSEMAKSFYAESKNVNNCKIHKELGIVLKYPTFREGMLAQLLEEEGVAGESTPVENRAIFTLTTQALVNIRQVSVRLSKRLQRYVRPCYLSPGRDTESFQDALLCSLKTIQRNHIQTPFDIVVLPIELEMGSGLRERIESDGGQCSEQLHCTAHPKIANGLIERDDRLAQLLAVHLRPFLSAEPSQCVIILEDCPLFDQGHLLLEQLRTLLPKELSILTFEMGETQSISQQLEERALQSVIFVSVWLDSVSIERSTGFLATVEEIKQAHPNIDCQIARINGNPSLGISFRTASSRCARVQLATLIIYYNLL</sequence>
<dbReference type="PANTHER" id="PTHR43574">
    <property type="entry name" value="EPIMERASE-RELATED"/>
    <property type="match status" value="1"/>
</dbReference>
<organism evidence="3">
    <name type="scientific">Albugo laibachii Nc14</name>
    <dbReference type="NCBI Taxonomy" id="890382"/>
    <lineage>
        <taxon>Eukaryota</taxon>
        <taxon>Sar</taxon>
        <taxon>Stramenopiles</taxon>
        <taxon>Oomycota</taxon>
        <taxon>Peronosporomycetes</taxon>
        <taxon>Albuginales</taxon>
        <taxon>Albuginaceae</taxon>
        <taxon>Albugo</taxon>
    </lineage>
</organism>
<reference evidence="3" key="1">
    <citation type="journal article" date="2011" name="PLoS Biol.">
        <title>Gene gain and loss during evolution of obligate parasitism in the white rust pathogen of Arabidopsis thaliana.</title>
        <authorList>
            <person name="Kemen E."/>
            <person name="Gardiner A."/>
            <person name="Schultz-Larsen T."/>
            <person name="Kemen A.C."/>
            <person name="Balmuth A.L."/>
            <person name="Robert-Seilaniantz A."/>
            <person name="Bailey K."/>
            <person name="Holub E."/>
            <person name="Studholme D.J."/>
            <person name="Maclean D."/>
            <person name="Jones J.D."/>
        </authorList>
    </citation>
    <scope>NUCLEOTIDE SEQUENCE</scope>
</reference>
<evidence type="ECO:0000256" key="1">
    <source>
        <dbReference type="ARBA" id="ARBA00007637"/>
    </source>
</evidence>
<dbReference type="SUPFAM" id="SSF51735">
    <property type="entry name" value="NAD(P)-binding Rossmann-fold domains"/>
    <property type="match status" value="1"/>
</dbReference>
<comment type="similarity">
    <text evidence="1">Belongs to the NAD(P)-dependent epimerase/dehydratase family.</text>
</comment>
<reference evidence="3" key="2">
    <citation type="submission" date="2011-02" db="EMBL/GenBank/DDBJ databases">
        <authorList>
            <person name="MacLean D."/>
        </authorList>
    </citation>
    <scope>NUCLEOTIDE SEQUENCE</scope>
</reference>
<dbReference type="EMBL" id="FR824066">
    <property type="protein sequence ID" value="CCA16409.1"/>
    <property type="molecule type" value="Genomic_DNA"/>
</dbReference>
<dbReference type="Gene3D" id="3.40.50.720">
    <property type="entry name" value="NAD(P)-binding Rossmann-like Domain"/>
    <property type="match status" value="1"/>
</dbReference>
<evidence type="ECO:0000256" key="2">
    <source>
        <dbReference type="ARBA" id="ARBA00023027"/>
    </source>
</evidence>
<gene>
    <name evidence="3" type="primary">AlNc14C21G2183</name>
    <name evidence="3" type="ORF">ALNC14_025520</name>
</gene>